<dbReference type="OrthoDB" id="10004143at2759"/>
<dbReference type="Pfam" id="PF18409">
    <property type="entry name" value="Plk4_PB2"/>
    <property type="match status" value="1"/>
</dbReference>
<keyword evidence="7 18" id="KW-0547">Nucleotide-binding</keyword>
<dbReference type="PROSITE" id="PS50011">
    <property type="entry name" value="PROTEIN_KINASE_DOM"/>
    <property type="match status" value="1"/>
</dbReference>
<dbReference type="GO" id="GO:0004674">
    <property type="term" value="F:protein serine/threonine kinase activity"/>
    <property type="evidence" value="ECO:0007669"/>
    <property type="project" value="UniProtKB-KW"/>
</dbReference>
<evidence type="ECO:0000256" key="2">
    <source>
        <dbReference type="ARBA" id="ARBA00012424"/>
    </source>
</evidence>
<dbReference type="PANTHER" id="PTHR24345:SF91">
    <property type="entry name" value="SERINE_THREONINE-PROTEIN KINASE PLK4"/>
    <property type="match status" value="1"/>
</dbReference>
<dbReference type="InterPro" id="IPR000959">
    <property type="entry name" value="POLO_box_dom"/>
</dbReference>
<evidence type="ECO:0000259" key="21">
    <source>
        <dbReference type="PROSITE" id="PS51984"/>
    </source>
</evidence>
<evidence type="ECO:0000256" key="3">
    <source>
        <dbReference type="ARBA" id="ARBA00020245"/>
    </source>
</evidence>
<dbReference type="GO" id="GO:0005814">
    <property type="term" value="C:centriole"/>
    <property type="evidence" value="ECO:0007669"/>
    <property type="project" value="UniProtKB-SubCell"/>
</dbReference>
<keyword evidence="11" id="KW-0206">Cytoskeleton</keyword>
<comment type="subcellular location">
    <subcellularLocation>
        <location evidence="1">Cytoplasm</location>
        <location evidence="1">Cytoskeleton</location>
        <location evidence="1">Microtubule organizing center</location>
        <location evidence="1">Centrosome</location>
        <location evidence="1">Centriole</location>
    </subcellularLocation>
</comment>
<dbReference type="CDD" id="cd13114">
    <property type="entry name" value="POLO_box_Plk4_1"/>
    <property type="match status" value="1"/>
</dbReference>
<dbReference type="CDD" id="cd13115">
    <property type="entry name" value="POLO_box_Plk4_2"/>
    <property type="match status" value="1"/>
</dbReference>
<dbReference type="PANTHER" id="PTHR24345">
    <property type="entry name" value="SERINE/THREONINE-PROTEIN KINASE PLK"/>
    <property type="match status" value="1"/>
</dbReference>
<dbReference type="PROSITE" id="PS50078">
    <property type="entry name" value="POLO_BOX"/>
    <property type="match status" value="1"/>
</dbReference>
<proteinExistence type="predicted"/>
<dbReference type="SUPFAM" id="SSF56112">
    <property type="entry name" value="Protein kinase-like (PK-like)"/>
    <property type="match status" value="1"/>
</dbReference>
<sequence length="770" mass="86351">MLPYRNFGETIDEYEVQHLLGKGGFACVYKAKCLRTHQNVAIKMIDKKLIQGSGLSNRVRQEVDIHSRLKHPSVLQLYTFFQDANYVYLILELADNGELHRYMNQQMKRPFTEDEASSILRQVVDGLLYLHSHNIMHRDISLSNLLLSKDMHVKIADFGLATQLKRPDERHMTMCGTPNYISPEVVSHMSHGLPADLWSVGCMLYTLLVGRPPFDTDAVQSTLNKVVRSDYTMPAHLSYEARDLIDKLLRKNPHERISLEQVLRHPFMSKAGGSTISYSTPSSLADCYGQSIASGDSGIVTFASNDSKNSQRIRSGEQQSIPQILPQIQEEFGFYKENQFRVGSTDAMDSTDMDWKRMGQNTQKCNFLAPSTPSLAPVPETANPNNERISVPPLNTLRLQPTRYKTKNAIMSIVANGEVIIEFIKCKSKMNEDRIVDICRISSDGRRIIIYQPDPGRGLPIREKPSELHSNGTDNAYSYDNLPSKHWKKYVYAARFVGLVKSKTPKVTYFSKLAKCHLMENMADFEMTYYSGAKLTKSPSEGIKVYDAHGALLSDQTSAETQRMIEHSNECFAHCLSICNALELAQTGSNTCFPVTIGRRPITEVLPPQRSDSLRDTTNFAYSTPKSQQGSINFSMSTISSMRSDSDLIASQLLAAQQNVPIKRLNIQGIGTATELSHGVVQVQFYDGSVISVIPETQGGGVTYTQPNGVSTHFPNHDDLPLAIRDRLSQLPQVQMKLRCAPLMNSKKFECNAMNSKATTSAPWHNRMLI</sequence>
<evidence type="ECO:0000313" key="24">
    <source>
        <dbReference type="RefSeq" id="XP_023180190.2"/>
    </source>
</evidence>
<evidence type="ECO:0000256" key="5">
    <source>
        <dbReference type="ARBA" id="ARBA00022527"/>
    </source>
</evidence>
<dbReference type="InterPro" id="IPR033699">
    <property type="entry name" value="POLO_box_Plk4_1"/>
</dbReference>
<dbReference type="AlphaFoldDB" id="A0A6J1MF36"/>
<feature type="binding site" evidence="18">
    <location>
        <position position="43"/>
    </location>
    <ligand>
        <name>ATP</name>
        <dbReference type="ChEBI" id="CHEBI:30616"/>
    </ligand>
</feature>
<comment type="catalytic activity">
    <reaction evidence="16">
        <text>L-threonyl-[protein] + ATP = O-phospho-L-threonyl-[protein] + ADP + H(+)</text>
        <dbReference type="Rhea" id="RHEA:46608"/>
        <dbReference type="Rhea" id="RHEA-COMP:11060"/>
        <dbReference type="Rhea" id="RHEA-COMP:11605"/>
        <dbReference type="ChEBI" id="CHEBI:15378"/>
        <dbReference type="ChEBI" id="CHEBI:30013"/>
        <dbReference type="ChEBI" id="CHEBI:30616"/>
        <dbReference type="ChEBI" id="CHEBI:61977"/>
        <dbReference type="ChEBI" id="CHEBI:456216"/>
        <dbReference type="EC" id="2.7.11.21"/>
    </reaction>
</comment>
<dbReference type="InterPro" id="IPR046437">
    <property type="entry name" value="Ser_Thr-PK_POLO_box_1_sf"/>
</dbReference>
<dbReference type="FunFam" id="3.30.1120.120:FF:000001">
    <property type="entry name" value="serine/threonine-protein kinase PLK4 isoform X2"/>
    <property type="match status" value="1"/>
</dbReference>
<evidence type="ECO:0000259" key="20">
    <source>
        <dbReference type="PROSITE" id="PS50078"/>
    </source>
</evidence>
<dbReference type="OMA" id="LPSKHWK"/>
<dbReference type="GeneID" id="111605730"/>
<name>A0A6J1MF36_DROHY</name>
<dbReference type="Gene3D" id="2.40.50.930">
    <property type="match status" value="1"/>
</dbReference>
<feature type="domain" description="POLO box" evidence="20">
    <location>
        <begin position="661"/>
        <end position="740"/>
    </location>
</feature>
<evidence type="ECO:0000256" key="10">
    <source>
        <dbReference type="ARBA" id="ARBA00022843"/>
    </source>
</evidence>
<evidence type="ECO:0000256" key="7">
    <source>
        <dbReference type="ARBA" id="ARBA00022741"/>
    </source>
</evidence>
<keyword evidence="6" id="KW-0808">Transferase</keyword>
<evidence type="ECO:0000256" key="15">
    <source>
        <dbReference type="ARBA" id="ARBA00030924"/>
    </source>
</evidence>
<dbReference type="InterPro" id="IPR033698">
    <property type="entry name" value="POLO_box_Plk4_2"/>
</dbReference>
<dbReference type="CTD" id="40384"/>
<dbReference type="FunFam" id="1.10.510.10:FF:000576">
    <property type="entry name" value="Serine/threonine-protein kinase PLK4"/>
    <property type="match status" value="1"/>
</dbReference>
<dbReference type="InterPro" id="IPR033696">
    <property type="entry name" value="POLO_box_Plk4_C"/>
</dbReference>
<dbReference type="Proteomes" id="UP000504633">
    <property type="component" value="Unplaced"/>
</dbReference>
<dbReference type="CDD" id="cd13116">
    <property type="entry name" value="POLO_box_Plk4_3"/>
    <property type="match status" value="1"/>
</dbReference>
<evidence type="ECO:0000313" key="23">
    <source>
        <dbReference type="Proteomes" id="UP000504633"/>
    </source>
</evidence>
<evidence type="ECO:0000256" key="13">
    <source>
        <dbReference type="ARBA" id="ARBA00030332"/>
    </source>
</evidence>
<comment type="catalytic activity">
    <reaction evidence="17">
        <text>L-seryl-[protein] + ATP = O-phospho-L-seryl-[protein] + ADP + H(+)</text>
        <dbReference type="Rhea" id="RHEA:17989"/>
        <dbReference type="Rhea" id="RHEA-COMP:9863"/>
        <dbReference type="Rhea" id="RHEA-COMP:11604"/>
        <dbReference type="ChEBI" id="CHEBI:15378"/>
        <dbReference type="ChEBI" id="CHEBI:29999"/>
        <dbReference type="ChEBI" id="CHEBI:30616"/>
        <dbReference type="ChEBI" id="CHEBI:83421"/>
        <dbReference type="ChEBI" id="CHEBI:456216"/>
        <dbReference type="EC" id="2.7.11.21"/>
    </reaction>
</comment>
<reference evidence="24" key="1">
    <citation type="submission" date="2025-08" db="UniProtKB">
        <authorList>
            <consortium name="RefSeq"/>
        </authorList>
    </citation>
    <scope>IDENTIFICATION</scope>
    <source>
        <strain evidence="24">15085-1641.00</strain>
        <tissue evidence="24">Whole body</tissue>
    </source>
</reference>
<feature type="domain" description="Cryptic POLO box 1 (CPB1)" evidence="21">
    <location>
        <begin position="386"/>
        <end position="503"/>
    </location>
</feature>
<dbReference type="PROSITE" id="PS00109">
    <property type="entry name" value="PROTEIN_KINASE_TYR"/>
    <property type="match status" value="1"/>
</dbReference>
<gene>
    <name evidence="24" type="primary">LOC111605730</name>
</gene>
<organism evidence="23 24">
    <name type="scientific">Drosophila hydei</name>
    <name type="common">Fruit fly</name>
    <dbReference type="NCBI Taxonomy" id="7224"/>
    <lineage>
        <taxon>Eukaryota</taxon>
        <taxon>Metazoa</taxon>
        <taxon>Ecdysozoa</taxon>
        <taxon>Arthropoda</taxon>
        <taxon>Hexapoda</taxon>
        <taxon>Insecta</taxon>
        <taxon>Pterygota</taxon>
        <taxon>Neoptera</taxon>
        <taxon>Endopterygota</taxon>
        <taxon>Diptera</taxon>
        <taxon>Brachycera</taxon>
        <taxon>Muscomorpha</taxon>
        <taxon>Ephydroidea</taxon>
        <taxon>Drosophilidae</taxon>
        <taxon>Drosophila</taxon>
    </lineage>
</organism>
<comment type="function">
    <text evidence="12">Serine/threonine-protein kinase that plays a central role in centriole duplication. Able to trigger procentriole formation on the surface of the mother centriole cylinder, using mother centriole as a platform, leading to the recruitment of centriole biogenesis proteins such as sas-6. When overexpressed, it is able to induce centrosome amplification through the simultaneous generation of multiple procentrioles adjoining each parental centriole during S phase. Centrosome amplification following overexpression can initiate tumorigenesis, highlighting the importance of centrosome regulation in cancers.</text>
</comment>
<evidence type="ECO:0000256" key="9">
    <source>
        <dbReference type="ARBA" id="ARBA00022840"/>
    </source>
</evidence>
<evidence type="ECO:0000256" key="8">
    <source>
        <dbReference type="ARBA" id="ARBA00022777"/>
    </source>
</evidence>
<dbReference type="GO" id="GO:0005634">
    <property type="term" value="C:nucleus"/>
    <property type="evidence" value="ECO:0007669"/>
    <property type="project" value="TreeGrafter"/>
</dbReference>
<keyword evidence="10" id="KW-0832">Ubl conjugation</keyword>
<evidence type="ECO:0000256" key="1">
    <source>
        <dbReference type="ARBA" id="ARBA00004114"/>
    </source>
</evidence>
<dbReference type="Gene3D" id="3.30.1120.120">
    <property type="match status" value="1"/>
</dbReference>
<dbReference type="InterPro" id="IPR008266">
    <property type="entry name" value="Tyr_kinase_AS"/>
</dbReference>
<dbReference type="FunFam" id="3.30.1120.130:FF:000002">
    <property type="entry name" value="Serine/threonine-protein kinase PLK4"/>
    <property type="match status" value="1"/>
</dbReference>
<dbReference type="FunFam" id="3.30.200.20:FF:000042">
    <property type="entry name" value="Aurora kinase A"/>
    <property type="match status" value="1"/>
</dbReference>
<dbReference type="PROSITE" id="PS51985">
    <property type="entry name" value="CPB2"/>
    <property type="match status" value="1"/>
</dbReference>
<dbReference type="SUPFAM" id="SSF82615">
    <property type="entry name" value="Polo-box domain"/>
    <property type="match status" value="1"/>
</dbReference>
<dbReference type="InterPro" id="IPR047108">
    <property type="entry name" value="Plk4-like_POLO_box_2_sf"/>
</dbReference>
<dbReference type="Gene3D" id="1.10.510.10">
    <property type="entry name" value="Transferase(Phosphotransferase) domain 1"/>
    <property type="match status" value="1"/>
</dbReference>
<keyword evidence="23" id="KW-1185">Reference proteome</keyword>
<evidence type="ECO:0000259" key="19">
    <source>
        <dbReference type="PROSITE" id="PS50011"/>
    </source>
</evidence>
<evidence type="ECO:0000256" key="14">
    <source>
        <dbReference type="ARBA" id="ARBA00030429"/>
    </source>
</evidence>
<evidence type="ECO:0000256" key="6">
    <source>
        <dbReference type="ARBA" id="ARBA00022679"/>
    </source>
</evidence>
<dbReference type="KEGG" id="dhe:111605730"/>
<dbReference type="Pfam" id="PF00069">
    <property type="entry name" value="Pkinase"/>
    <property type="match status" value="1"/>
</dbReference>
<feature type="domain" description="Protein kinase" evidence="19">
    <location>
        <begin position="14"/>
        <end position="268"/>
    </location>
</feature>
<accession>A0A6J1MF36</accession>
<evidence type="ECO:0000256" key="12">
    <source>
        <dbReference type="ARBA" id="ARBA00024958"/>
    </source>
</evidence>
<dbReference type="Gene3D" id="3.30.1120.130">
    <property type="match status" value="1"/>
</dbReference>
<dbReference type="InterPro" id="IPR000719">
    <property type="entry name" value="Prot_kinase_dom"/>
</dbReference>
<dbReference type="PROSITE" id="PS00107">
    <property type="entry name" value="PROTEIN_KINASE_ATP"/>
    <property type="match status" value="1"/>
</dbReference>
<dbReference type="GO" id="GO:0005524">
    <property type="term" value="F:ATP binding"/>
    <property type="evidence" value="ECO:0007669"/>
    <property type="project" value="UniProtKB-UniRule"/>
</dbReference>
<evidence type="ECO:0000256" key="16">
    <source>
        <dbReference type="ARBA" id="ARBA00047802"/>
    </source>
</evidence>
<evidence type="ECO:0000256" key="11">
    <source>
        <dbReference type="ARBA" id="ARBA00023212"/>
    </source>
</evidence>
<keyword evidence="5" id="KW-0723">Serine/threonine-protein kinase</keyword>
<dbReference type="PROSITE" id="PS51984">
    <property type="entry name" value="CPB1"/>
    <property type="match status" value="1"/>
</dbReference>
<protein>
    <recommendedName>
        <fullName evidence="3">Serine/threonine-protein kinase PLK4</fullName>
        <ecNumber evidence="2">2.7.11.21</ecNumber>
    </recommendedName>
    <alternativeName>
        <fullName evidence="13">Polo-like kinase 4</fullName>
    </alternativeName>
    <alternativeName>
        <fullName evidence="14 15">Serine/threonine-protein kinase SAK</fullName>
    </alternativeName>
</protein>
<keyword evidence="8 24" id="KW-0418">Kinase</keyword>
<dbReference type="InterPro" id="IPR011009">
    <property type="entry name" value="Kinase-like_dom_sf"/>
</dbReference>
<evidence type="ECO:0000256" key="4">
    <source>
        <dbReference type="ARBA" id="ARBA00022490"/>
    </source>
</evidence>
<keyword evidence="4" id="KW-0963">Cytoplasm</keyword>
<dbReference type="Pfam" id="PF18190">
    <property type="entry name" value="Plk4_PB1"/>
    <property type="match status" value="1"/>
</dbReference>
<dbReference type="RefSeq" id="XP_023180190.2">
    <property type="nucleotide sequence ID" value="XM_023324422.2"/>
</dbReference>
<dbReference type="EC" id="2.7.11.21" evidence="2"/>
<keyword evidence="9 18" id="KW-0067">ATP-binding</keyword>
<evidence type="ECO:0000259" key="22">
    <source>
        <dbReference type="PROSITE" id="PS51985"/>
    </source>
</evidence>
<feature type="domain" description="Cryptic POLO box 2 (CPB2)" evidence="22">
    <location>
        <begin position="504"/>
        <end position="607"/>
    </location>
</feature>
<evidence type="ECO:0000256" key="18">
    <source>
        <dbReference type="PROSITE-ProRule" id="PRU10141"/>
    </source>
</evidence>
<evidence type="ECO:0000256" key="17">
    <source>
        <dbReference type="ARBA" id="ARBA00048347"/>
    </source>
</evidence>
<dbReference type="InterPro" id="IPR017441">
    <property type="entry name" value="Protein_kinase_ATP_BS"/>
</dbReference>